<protein>
    <submittedName>
        <fullName evidence="5">Patatin</fullName>
    </submittedName>
</protein>
<dbReference type="PROSITE" id="PS51635">
    <property type="entry name" value="PNPLA"/>
    <property type="match status" value="1"/>
</dbReference>
<dbReference type="Gene3D" id="3.40.1090.10">
    <property type="entry name" value="Cytosolic phospholipase A2 catalytic domain"/>
    <property type="match status" value="1"/>
</dbReference>
<dbReference type="RefSeq" id="WP_012500826.1">
    <property type="nucleotide sequence ID" value="NC_011026.1"/>
</dbReference>
<dbReference type="OrthoDB" id="9807112at2"/>
<feature type="active site" description="Proton acceptor" evidence="3">
    <location>
        <position position="189"/>
    </location>
</feature>
<dbReference type="GO" id="GO:0016042">
    <property type="term" value="P:lipid catabolic process"/>
    <property type="evidence" value="ECO:0007669"/>
    <property type="project" value="UniProtKB-UniRule"/>
</dbReference>
<evidence type="ECO:0000313" key="5">
    <source>
        <dbReference type="EMBL" id="ACF14743.1"/>
    </source>
</evidence>
<reference evidence="5 6" key="1">
    <citation type="submission" date="2008-06" db="EMBL/GenBank/DDBJ databases">
        <title>Complete sequence of Chloroherpeton thalassium ATCC 35110.</title>
        <authorList>
            <consortium name="US DOE Joint Genome Institute"/>
            <person name="Lucas S."/>
            <person name="Copeland A."/>
            <person name="Lapidus A."/>
            <person name="Glavina del Rio T."/>
            <person name="Dalin E."/>
            <person name="Tice H."/>
            <person name="Bruce D."/>
            <person name="Goodwin L."/>
            <person name="Pitluck S."/>
            <person name="Schmutz J."/>
            <person name="Larimer F."/>
            <person name="Land M."/>
            <person name="Hauser L."/>
            <person name="Kyrpides N."/>
            <person name="Mikhailova N."/>
            <person name="Liu Z."/>
            <person name="Li T."/>
            <person name="Zhao F."/>
            <person name="Overmann J."/>
            <person name="Bryant D.A."/>
            <person name="Richardson P."/>
        </authorList>
    </citation>
    <scope>NUCLEOTIDE SEQUENCE [LARGE SCALE GENOMIC DNA]</scope>
    <source>
        <strain evidence="6">ATCC 35110 / GB-78</strain>
    </source>
</reference>
<organism evidence="5 6">
    <name type="scientific">Chloroherpeton thalassium (strain ATCC 35110 / GB-78)</name>
    <dbReference type="NCBI Taxonomy" id="517418"/>
    <lineage>
        <taxon>Bacteria</taxon>
        <taxon>Pseudomonadati</taxon>
        <taxon>Chlorobiota</taxon>
        <taxon>Chlorobiia</taxon>
        <taxon>Chlorobiales</taxon>
        <taxon>Chloroherpetonaceae</taxon>
        <taxon>Chloroherpeton</taxon>
    </lineage>
</organism>
<dbReference type="GO" id="GO:0004620">
    <property type="term" value="F:phospholipase activity"/>
    <property type="evidence" value="ECO:0007669"/>
    <property type="project" value="TreeGrafter"/>
</dbReference>
<evidence type="ECO:0000259" key="4">
    <source>
        <dbReference type="PROSITE" id="PS51635"/>
    </source>
</evidence>
<proteinExistence type="inferred from homology"/>
<gene>
    <name evidence="5" type="ordered locus">Ctha_2292</name>
</gene>
<dbReference type="HOGENOM" id="CLU_000288_144_9_10"/>
<feature type="short sequence motif" description="GXGXXG" evidence="3">
    <location>
        <begin position="12"/>
        <end position="17"/>
    </location>
</feature>
<sequence length="326" mass="36732">MRKIVKILSIDGGGIRGIIPAIVLTEIERITNKPIAKLFDLIAGTSTGGMLGLALTKPDQDGKPYYSAQELISLYEVEGTTIFSNSVWYRIPAIGNLTEEKYKVQGLEHVLNEYLGETMLSEAMTNLLVSSYEIERRIPFFFKSVRAKEFVDYDFPMKIVARATSAAPTYFKPLKLHTQGLQEYYALVDGSVFANNPAMCAFVEAKSMFPDAEDFLMVSLGTGDVNFVQTYQDDKGWGLIQWAEPLLDIIVHGSDLSVNYQMSQLLTNTDGFKRYYRFQPKLSERHAEIDNTSKTNIRMLKLAAEAMIRERQKDLNALCKALTEQS</sequence>
<keyword evidence="6" id="KW-1185">Reference proteome</keyword>
<dbReference type="InterPro" id="IPR002641">
    <property type="entry name" value="PNPLA_dom"/>
</dbReference>
<keyword evidence="3" id="KW-0378">Hydrolase</keyword>
<keyword evidence="2 3" id="KW-0443">Lipid metabolism</keyword>
<feature type="domain" description="PNPLA" evidence="4">
    <location>
        <begin position="8"/>
        <end position="202"/>
    </location>
</feature>
<dbReference type="Proteomes" id="UP000001208">
    <property type="component" value="Chromosome"/>
</dbReference>
<feature type="active site" description="Nucleophile" evidence="3">
    <location>
        <position position="46"/>
    </location>
</feature>
<dbReference type="eggNOG" id="COG3621">
    <property type="taxonomic scope" value="Bacteria"/>
</dbReference>
<accession>B3QWI3</accession>
<comment type="caution">
    <text evidence="3">Lacks conserved residue(s) required for the propagation of feature annotation.</text>
</comment>
<dbReference type="EMBL" id="CP001100">
    <property type="protein sequence ID" value="ACF14743.1"/>
    <property type="molecule type" value="Genomic_DNA"/>
</dbReference>
<dbReference type="PANTHER" id="PTHR32176">
    <property type="entry name" value="XYLOSE ISOMERASE"/>
    <property type="match status" value="1"/>
</dbReference>
<comment type="similarity">
    <text evidence="1">Belongs to the patatin family.</text>
</comment>
<dbReference type="PANTHER" id="PTHR32176:SF92">
    <property type="entry name" value="XYLOSE ISOMERASE"/>
    <property type="match status" value="1"/>
</dbReference>
<dbReference type="InterPro" id="IPR016035">
    <property type="entry name" value="Acyl_Trfase/lysoPLipase"/>
</dbReference>
<dbReference type="GO" id="GO:0047372">
    <property type="term" value="F:monoacylglycerol lipase activity"/>
    <property type="evidence" value="ECO:0007669"/>
    <property type="project" value="TreeGrafter"/>
</dbReference>
<evidence type="ECO:0000313" key="6">
    <source>
        <dbReference type="Proteomes" id="UP000001208"/>
    </source>
</evidence>
<dbReference type="SUPFAM" id="SSF52151">
    <property type="entry name" value="FabD/lysophospholipase-like"/>
    <property type="match status" value="1"/>
</dbReference>
<dbReference type="STRING" id="517418.Ctha_2292"/>
<dbReference type="AlphaFoldDB" id="B3QWI3"/>
<dbReference type="Pfam" id="PF01734">
    <property type="entry name" value="Patatin"/>
    <property type="match status" value="1"/>
</dbReference>
<name>B3QWI3_CHLT3</name>
<keyword evidence="3" id="KW-0442">Lipid degradation</keyword>
<evidence type="ECO:0000256" key="1">
    <source>
        <dbReference type="ARBA" id="ARBA00010240"/>
    </source>
</evidence>
<feature type="short sequence motif" description="GXSXG" evidence="3">
    <location>
        <begin position="44"/>
        <end position="48"/>
    </location>
</feature>
<dbReference type="NCBIfam" id="NF041079">
    <property type="entry name" value="CBASS_lipase"/>
    <property type="match status" value="1"/>
</dbReference>
<evidence type="ECO:0000256" key="3">
    <source>
        <dbReference type="PROSITE-ProRule" id="PRU01161"/>
    </source>
</evidence>
<dbReference type="KEGG" id="cts:Ctha_2292"/>
<evidence type="ECO:0000256" key="2">
    <source>
        <dbReference type="ARBA" id="ARBA00023098"/>
    </source>
</evidence>